<proteinExistence type="predicted"/>
<dbReference type="AlphaFoldDB" id="A0AAV3Z1F5"/>
<name>A0AAV3Z1F5_9GAST</name>
<evidence type="ECO:0000313" key="2">
    <source>
        <dbReference type="Proteomes" id="UP000735302"/>
    </source>
</evidence>
<protein>
    <submittedName>
        <fullName evidence="1">Uncharacterized protein</fullName>
    </submittedName>
</protein>
<reference evidence="1 2" key="1">
    <citation type="journal article" date="2021" name="Elife">
        <title>Chloroplast acquisition without the gene transfer in kleptoplastic sea slugs, Plakobranchus ocellatus.</title>
        <authorList>
            <person name="Maeda T."/>
            <person name="Takahashi S."/>
            <person name="Yoshida T."/>
            <person name="Shimamura S."/>
            <person name="Takaki Y."/>
            <person name="Nagai Y."/>
            <person name="Toyoda A."/>
            <person name="Suzuki Y."/>
            <person name="Arimoto A."/>
            <person name="Ishii H."/>
            <person name="Satoh N."/>
            <person name="Nishiyama T."/>
            <person name="Hasebe M."/>
            <person name="Maruyama T."/>
            <person name="Minagawa J."/>
            <person name="Obokata J."/>
            <person name="Shigenobu S."/>
        </authorList>
    </citation>
    <scope>NUCLEOTIDE SEQUENCE [LARGE SCALE GENOMIC DNA]</scope>
</reference>
<dbReference type="EMBL" id="BLXT01001848">
    <property type="protein sequence ID" value="GFN88437.1"/>
    <property type="molecule type" value="Genomic_DNA"/>
</dbReference>
<sequence>MVKETFYILPSESAKLTPTGHILYPLSHQNRLSFLQYKQKLVEGVTRLSIATKTNAVCIHDEARQLGRPAATLPRFVGSKNLIKYRQKQDLPLLQQGNWSEKESISFEVAAPLSLSCPQMIT</sequence>
<comment type="caution">
    <text evidence="1">The sequence shown here is derived from an EMBL/GenBank/DDBJ whole genome shotgun (WGS) entry which is preliminary data.</text>
</comment>
<dbReference type="Proteomes" id="UP000735302">
    <property type="component" value="Unassembled WGS sequence"/>
</dbReference>
<accession>A0AAV3Z1F5</accession>
<keyword evidence="2" id="KW-1185">Reference proteome</keyword>
<gene>
    <name evidence="1" type="ORF">PoB_001494300</name>
</gene>
<organism evidence="1 2">
    <name type="scientific">Plakobranchus ocellatus</name>
    <dbReference type="NCBI Taxonomy" id="259542"/>
    <lineage>
        <taxon>Eukaryota</taxon>
        <taxon>Metazoa</taxon>
        <taxon>Spiralia</taxon>
        <taxon>Lophotrochozoa</taxon>
        <taxon>Mollusca</taxon>
        <taxon>Gastropoda</taxon>
        <taxon>Heterobranchia</taxon>
        <taxon>Euthyneura</taxon>
        <taxon>Panpulmonata</taxon>
        <taxon>Sacoglossa</taxon>
        <taxon>Placobranchoidea</taxon>
        <taxon>Plakobranchidae</taxon>
        <taxon>Plakobranchus</taxon>
    </lineage>
</organism>
<evidence type="ECO:0000313" key="1">
    <source>
        <dbReference type="EMBL" id="GFN88437.1"/>
    </source>
</evidence>